<evidence type="ECO:0000259" key="13">
    <source>
        <dbReference type="SMART" id="SM00079"/>
    </source>
</evidence>
<keyword evidence="12" id="KW-0732">Signal</keyword>
<evidence type="ECO:0000256" key="11">
    <source>
        <dbReference type="SAM" id="Phobius"/>
    </source>
</evidence>
<dbReference type="SUPFAM" id="SSF53850">
    <property type="entry name" value="Periplasmic binding protein-like II"/>
    <property type="match status" value="1"/>
</dbReference>
<evidence type="ECO:0000256" key="8">
    <source>
        <dbReference type="ARBA" id="ARBA00023180"/>
    </source>
</evidence>
<keyword evidence="4 11" id="KW-1133">Transmembrane helix</keyword>
<dbReference type="InterPro" id="IPR001828">
    <property type="entry name" value="ANF_lig-bd_rcpt"/>
</dbReference>
<keyword evidence="7" id="KW-0675">Receptor</keyword>
<evidence type="ECO:0000256" key="6">
    <source>
        <dbReference type="ARBA" id="ARBA00023136"/>
    </source>
</evidence>
<dbReference type="InterPro" id="IPR015683">
    <property type="entry name" value="Ionotropic_Glu_rcpt"/>
</dbReference>
<reference evidence="14" key="1">
    <citation type="submission" date="2023-03" db="UniProtKB">
        <authorList>
            <consortium name="EnsemblPlants"/>
        </authorList>
    </citation>
    <scope>IDENTIFICATION</scope>
</reference>
<keyword evidence="5" id="KW-0406">Ion transport</keyword>
<accession>A0A9I9CZQ8</accession>
<evidence type="ECO:0000256" key="2">
    <source>
        <dbReference type="ARBA" id="ARBA00022448"/>
    </source>
</evidence>
<dbReference type="EnsemblPlants" id="MELO3C010873.2.1">
    <property type="protein sequence ID" value="MELO3C010873.2.1"/>
    <property type="gene ID" value="MELO3C010873.2"/>
</dbReference>
<evidence type="ECO:0000256" key="3">
    <source>
        <dbReference type="ARBA" id="ARBA00022692"/>
    </source>
</evidence>
<comment type="subcellular location">
    <subcellularLocation>
        <location evidence="1">Membrane</location>
        <topology evidence="1">Multi-pass membrane protein</topology>
    </subcellularLocation>
</comment>
<dbReference type="FunFam" id="1.10.287.70:FF:000172">
    <property type="entry name" value="Glutamate receptor"/>
    <property type="match status" value="1"/>
</dbReference>
<dbReference type="Gene3D" id="3.40.50.2300">
    <property type="match status" value="2"/>
</dbReference>
<dbReference type="GO" id="GO:0016020">
    <property type="term" value="C:membrane"/>
    <property type="evidence" value="ECO:0007669"/>
    <property type="project" value="UniProtKB-SubCell"/>
</dbReference>
<feature type="transmembrane region" description="Helical" evidence="11">
    <location>
        <begin position="605"/>
        <end position="624"/>
    </location>
</feature>
<dbReference type="InterPro" id="IPR028082">
    <property type="entry name" value="Peripla_BP_I"/>
</dbReference>
<feature type="transmembrane region" description="Helical" evidence="11">
    <location>
        <begin position="661"/>
        <end position="681"/>
    </location>
</feature>
<feature type="signal peptide" evidence="12">
    <location>
        <begin position="1"/>
        <end position="26"/>
    </location>
</feature>
<sequence>MGGRKHWVSCFVGFVFVLVLLNLVEANAISSSCKHIDIGVVTDQSSRMGRQQKIAIEMALQTFHFSTSFPKLELFHNDSNGNSARAITSALDLIGNKEVSTILGAFTLQEMQLMSEINKNFIDISIISLPIAASLPPHKNNLFPLPSFIRMAHNITFHIQCTAAIVAHFQWHKVTLIYDNTNDVFFNMEALTLLSNQLGAFDVEIDQISYFSSSYSESMIEEKLKSLVGRERSKVFILVQFSVELAKFLFHKANKMNMMDNGFVWIVGDEISSHLDSLDSSTFNDMQGVIGFRTYFDHNKDTFKKFRSKFHRKYVLEYNDDEEEEMKNGEPTIFALRAYDAGWAVALAMHKLQANFSNKQLSKEILRSEFEGLSGKIGFKNGVLMEPPTFEIIYVVGKSYKEMGFWREKVGFFNNLNENNDQEISSSIIIDEGRSRSDNKNNDVVLKLPRFVLWEVNYAETELMKRRTINIDNSNSGGMGRTLLRIGIPANNTFREFVKVSYDHINGKYISGFSISVFEAVVKNLPYSLSYQLIPINGSYDGLIKQVYAKGLDAAVGDIGIYADRFQYVDFTEPYMMGGLVMIVKEETRNWKQIWIFMKTFTTPMWIILPIFHLVIMSVVWFVRDRNDRDLPPGIPEMLWFAVTVIFYAQRKEVKGNLARLVLGTWLFVILVVTSSFTASLTSMMTVSRFAPSVVDIETLRQMNATVGCNYHSFIPRYLNHTLKIPSENIKNFVGIDDYPKSFDNGEIEAAFFITPHSKVFLARYCKGYTIAATFNLGGIGFDKAGHPVRLVKMPAFRKGSSLAVDVSKSIVELIEKREMPQLETTLLSTFNCSSGSQVDGSSSLGPWPFAAAEQVQPMANGNNNAAG</sequence>
<dbReference type="Pfam" id="PF00060">
    <property type="entry name" value="Lig_chan"/>
    <property type="match status" value="1"/>
</dbReference>
<dbReference type="GO" id="GO:0015276">
    <property type="term" value="F:ligand-gated monoatomic ion channel activity"/>
    <property type="evidence" value="ECO:0007669"/>
    <property type="project" value="InterPro"/>
</dbReference>
<keyword evidence="8" id="KW-0325">Glycoprotein</keyword>
<evidence type="ECO:0000256" key="5">
    <source>
        <dbReference type="ARBA" id="ARBA00023065"/>
    </source>
</evidence>
<dbReference type="Gene3D" id="1.10.287.70">
    <property type="match status" value="1"/>
</dbReference>
<proteinExistence type="predicted"/>
<dbReference type="Pfam" id="PF01094">
    <property type="entry name" value="ANF_receptor"/>
    <property type="match status" value="1"/>
</dbReference>
<dbReference type="Gene3D" id="3.40.190.10">
    <property type="entry name" value="Periplasmic binding protein-like II"/>
    <property type="match status" value="1"/>
</dbReference>
<evidence type="ECO:0000256" key="12">
    <source>
        <dbReference type="SAM" id="SignalP"/>
    </source>
</evidence>
<dbReference type="SUPFAM" id="SSF53822">
    <property type="entry name" value="Periplasmic binding protein-like I"/>
    <property type="match status" value="1"/>
</dbReference>
<keyword evidence="9" id="KW-1071">Ligand-gated ion channel</keyword>
<feature type="domain" description="Ionotropic glutamate receptor C-terminal" evidence="13">
    <location>
        <begin position="485"/>
        <end position="830"/>
    </location>
</feature>
<keyword evidence="3 11" id="KW-0812">Transmembrane</keyword>
<dbReference type="Gramene" id="MELO3C010873.2.1">
    <property type="protein sequence ID" value="MELO3C010873.2.1"/>
    <property type="gene ID" value="MELO3C010873.2"/>
</dbReference>
<keyword evidence="10" id="KW-0407">Ion channel</keyword>
<dbReference type="InterPro" id="IPR001320">
    <property type="entry name" value="Iontro_rcpt_C"/>
</dbReference>
<dbReference type="InterPro" id="IPR019594">
    <property type="entry name" value="Glu/Gly-bd"/>
</dbReference>
<evidence type="ECO:0000313" key="14">
    <source>
        <dbReference type="EnsemblPlants" id="MELO3C010873.2.1"/>
    </source>
</evidence>
<evidence type="ECO:0000256" key="4">
    <source>
        <dbReference type="ARBA" id="ARBA00022989"/>
    </source>
</evidence>
<dbReference type="PANTHER" id="PTHR18966">
    <property type="entry name" value="IONOTROPIC GLUTAMATE RECEPTOR"/>
    <property type="match status" value="1"/>
</dbReference>
<dbReference type="SMART" id="SM00079">
    <property type="entry name" value="PBPe"/>
    <property type="match status" value="1"/>
</dbReference>
<keyword evidence="2" id="KW-0813">Transport</keyword>
<protein>
    <recommendedName>
        <fullName evidence="13">Ionotropic glutamate receptor C-terminal domain-containing protein</fullName>
    </recommendedName>
</protein>
<evidence type="ECO:0000256" key="7">
    <source>
        <dbReference type="ARBA" id="ARBA00023170"/>
    </source>
</evidence>
<dbReference type="Pfam" id="PF10613">
    <property type="entry name" value="Lig_chan-Glu_bd"/>
    <property type="match status" value="1"/>
</dbReference>
<feature type="chain" id="PRO_5039932548" description="Ionotropic glutamate receptor C-terminal domain-containing protein" evidence="12">
    <location>
        <begin position="27"/>
        <end position="868"/>
    </location>
</feature>
<evidence type="ECO:0000256" key="9">
    <source>
        <dbReference type="ARBA" id="ARBA00023286"/>
    </source>
</evidence>
<evidence type="ECO:0000256" key="1">
    <source>
        <dbReference type="ARBA" id="ARBA00004141"/>
    </source>
</evidence>
<evidence type="ECO:0000256" key="10">
    <source>
        <dbReference type="ARBA" id="ARBA00023303"/>
    </source>
</evidence>
<name>A0A9I9CZQ8_CUCME</name>
<keyword evidence="6 11" id="KW-0472">Membrane</keyword>
<organism evidence="14">
    <name type="scientific">Cucumis melo</name>
    <name type="common">Muskmelon</name>
    <dbReference type="NCBI Taxonomy" id="3656"/>
    <lineage>
        <taxon>Eukaryota</taxon>
        <taxon>Viridiplantae</taxon>
        <taxon>Streptophyta</taxon>
        <taxon>Embryophyta</taxon>
        <taxon>Tracheophyta</taxon>
        <taxon>Spermatophyta</taxon>
        <taxon>Magnoliopsida</taxon>
        <taxon>eudicotyledons</taxon>
        <taxon>Gunneridae</taxon>
        <taxon>Pentapetalae</taxon>
        <taxon>rosids</taxon>
        <taxon>fabids</taxon>
        <taxon>Cucurbitales</taxon>
        <taxon>Cucurbitaceae</taxon>
        <taxon>Benincaseae</taxon>
        <taxon>Cucumis</taxon>
    </lineage>
</organism>
<dbReference type="AlphaFoldDB" id="A0A9I9CZQ8"/>